<evidence type="ECO:0008006" key="3">
    <source>
        <dbReference type="Google" id="ProtNLM"/>
    </source>
</evidence>
<gene>
    <name evidence="1" type="ORF">CDD81_2279</name>
</gene>
<sequence>MALGLTRAGRLWLRRMVRWRMLRLLLLLFCLFNALEVLRIRHHGATRSATEGTSERIYIASMHFNDGLLLRQHWIKAVLELTEELGGGDKVFVSVFESGSWDDSKLLLGELDRELERRGVPHRVETSAVTHRDEMNRQDKGEGWIDTPRHRRRLRRIPYLARLRNRTIQDLVDLHQKGVRFDKVLFLNDVVFTVQDAVTLLATNGGAYAAACSLDFAHPPLYYDTFALRDSDGRGHVMQTWPFFGARASRKALINGLDAVPVVSCWNGIVAMAAAPFVASPDSNLWPTGPLRFRAISDSLAAHHLEASECCLIHADNPLSRTLGVYVNPRVRVGYSLAAYQAIHGRNHELWLSVWQILRGLWINRIERATGFTLERFVVAHRLRRWQKERPGNYEPGHFCLINEMQVLAETGWAHV</sequence>
<proteinExistence type="predicted"/>
<dbReference type="STRING" id="1399860.A0A2C5XB25"/>
<accession>A0A2C5XB25</accession>
<protein>
    <recommendedName>
        <fullName evidence="3">Polysaccharide export protein</fullName>
    </recommendedName>
</protein>
<dbReference type="Pfam" id="PF11735">
    <property type="entry name" value="CAP59_mtransfer"/>
    <property type="match status" value="1"/>
</dbReference>
<evidence type="ECO:0000313" key="1">
    <source>
        <dbReference type="EMBL" id="PHH65499.1"/>
    </source>
</evidence>
<evidence type="ECO:0000313" key="2">
    <source>
        <dbReference type="Proteomes" id="UP000226192"/>
    </source>
</evidence>
<reference evidence="1 2" key="1">
    <citation type="submission" date="2017-06" db="EMBL/GenBank/DDBJ databases">
        <title>Ant-infecting Ophiocordyceps genomes reveal a high diversity of potential behavioral manipulation genes and a possible major role for enterotoxins.</title>
        <authorList>
            <person name="De Bekker C."/>
            <person name="Evans H.C."/>
            <person name="Brachmann A."/>
            <person name="Hughes D.P."/>
        </authorList>
    </citation>
    <scope>NUCLEOTIDE SEQUENCE [LARGE SCALE GENOMIC DNA]</scope>
    <source>
        <strain evidence="1 2">Map64</strain>
    </source>
</reference>
<dbReference type="Proteomes" id="UP000226192">
    <property type="component" value="Unassembled WGS sequence"/>
</dbReference>
<dbReference type="OrthoDB" id="262547at2759"/>
<organism evidence="1 2">
    <name type="scientific">Ophiocordyceps australis</name>
    <dbReference type="NCBI Taxonomy" id="1399860"/>
    <lineage>
        <taxon>Eukaryota</taxon>
        <taxon>Fungi</taxon>
        <taxon>Dikarya</taxon>
        <taxon>Ascomycota</taxon>
        <taxon>Pezizomycotina</taxon>
        <taxon>Sordariomycetes</taxon>
        <taxon>Hypocreomycetidae</taxon>
        <taxon>Hypocreales</taxon>
        <taxon>Ophiocordycipitaceae</taxon>
        <taxon>Ophiocordyceps</taxon>
    </lineage>
</organism>
<keyword evidence="2" id="KW-1185">Reference proteome</keyword>
<dbReference type="PANTHER" id="PTHR34144:SF7">
    <property type="entry name" value="EXPORT PROTEIN (CAP59), PUTATIVE (AFU_ORTHOLOGUE AFUA_7G05020)-RELATED"/>
    <property type="match status" value="1"/>
</dbReference>
<dbReference type="EMBL" id="NJET01000017">
    <property type="protein sequence ID" value="PHH65499.1"/>
    <property type="molecule type" value="Genomic_DNA"/>
</dbReference>
<dbReference type="AlphaFoldDB" id="A0A2C5XB25"/>
<dbReference type="InterPro" id="IPR021047">
    <property type="entry name" value="Mannosyltransferase_CMT1"/>
</dbReference>
<name>A0A2C5XB25_9HYPO</name>
<comment type="caution">
    <text evidence="1">The sequence shown here is derived from an EMBL/GenBank/DDBJ whole genome shotgun (WGS) entry which is preliminary data.</text>
</comment>
<dbReference type="PANTHER" id="PTHR34144">
    <property type="entry name" value="CHROMOSOME 8, WHOLE GENOME SHOTGUN SEQUENCE"/>
    <property type="match status" value="1"/>
</dbReference>